<organism evidence="9 11">
    <name type="scientific">Paenibacillus macerans</name>
    <name type="common">Bacillus macerans</name>
    <dbReference type="NCBI Taxonomy" id="44252"/>
    <lineage>
        <taxon>Bacteria</taxon>
        <taxon>Bacillati</taxon>
        <taxon>Bacillota</taxon>
        <taxon>Bacilli</taxon>
        <taxon>Bacillales</taxon>
        <taxon>Paenibacillaceae</taxon>
        <taxon>Paenibacillus</taxon>
    </lineage>
</organism>
<dbReference type="FunFam" id="3.20.20.70:FF:000022">
    <property type="entry name" value="3-keto-L-gulonate-6-phosphate decarboxylase UlaD"/>
    <property type="match status" value="1"/>
</dbReference>
<evidence type="ECO:0000313" key="9">
    <source>
        <dbReference type="EMBL" id="KFN05586.1"/>
    </source>
</evidence>
<dbReference type="NCBIfam" id="TIGR03128">
    <property type="entry name" value="RuMP_HxlA"/>
    <property type="match status" value="1"/>
</dbReference>
<keyword evidence="11" id="KW-1185">Reference proteome</keyword>
<dbReference type="PATRIC" id="fig|44252.3.peg.4315"/>
<dbReference type="InterPro" id="IPR001754">
    <property type="entry name" value="OMPdeCOase_dom"/>
</dbReference>
<dbReference type="InterPro" id="IPR011060">
    <property type="entry name" value="RibuloseP-bd_barrel"/>
</dbReference>
<dbReference type="OrthoDB" id="43475at2"/>
<dbReference type="PANTHER" id="PTHR35039">
    <property type="entry name" value="3-KETO-L-GULONATE-6-PHOSPHATE DECARBOXYLASE SGBH-RELATED"/>
    <property type="match status" value="1"/>
</dbReference>
<evidence type="ECO:0000259" key="8">
    <source>
        <dbReference type="SMART" id="SM00934"/>
    </source>
</evidence>
<dbReference type="UniPathway" id="UPA00294">
    <property type="reaction ID" value="UER00434"/>
</dbReference>
<evidence type="ECO:0000256" key="7">
    <source>
        <dbReference type="ARBA" id="ARBA00023277"/>
    </source>
</evidence>
<dbReference type="GO" id="GO:0006730">
    <property type="term" value="P:one-carbon metabolic process"/>
    <property type="evidence" value="ECO:0007669"/>
    <property type="project" value="UniProtKB-KW"/>
</dbReference>
<dbReference type="SUPFAM" id="SSF51366">
    <property type="entry name" value="Ribulose-phoshate binding barrel"/>
    <property type="match status" value="1"/>
</dbReference>
<dbReference type="GO" id="GO:0006207">
    <property type="term" value="P:'de novo' pyrimidine nucleobase biosynthetic process"/>
    <property type="evidence" value="ECO:0007669"/>
    <property type="project" value="InterPro"/>
</dbReference>
<proteinExistence type="inferred from homology"/>
<gene>
    <name evidence="9" type="primary">hxlA</name>
    <name evidence="9" type="ORF">DJ90_70</name>
    <name evidence="10" type="ORF">GNQ08_11770</name>
</gene>
<accession>A0A090ZN81</accession>
<dbReference type="RefSeq" id="WP_036625480.1">
    <property type="nucleotide sequence ID" value="NZ_BGML01000002.1"/>
</dbReference>
<dbReference type="Proteomes" id="UP000442469">
    <property type="component" value="Unassembled WGS sequence"/>
</dbReference>
<feature type="domain" description="Orotidine 5'-phosphate decarboxylase" evidence="8">
    <location>
        <begin position="2"/>
        <end position="203"/>
    </location>
</feature>
<dbReference type="EMBL" id="JMQA01000038">
    <property type="protein sequence ID" value="KFN05586.1"/>
    <property type="molecule type" value="Genomic_DNA"/>
</dbReference>
<dbReference type="AlphaFoldDB" id="A0A090ZN81"/>
<reference evidence="9 11" key="1">
    <citation type="submission" date="2014-04" db="EMBL/GenBank/DDBJ databases">
        <authorList>
            <person name="Bishop-Lilly K.A."/>
            <person name="Broomall S.M."/>
            <person name="Chain P.S."/>
            <person name="Chertkov O."/>
            <person name="Coyne S.R."/>
            <person name="Daligault H.E."/>
            <person name="Davenport K.W."/>
            <person name="Erkkila T."/>
            <person name="Frey K.G."/>
            <person name="Gibbons H.S."/>
            <person name="Gu W."/>
            <person name="Jaissle J."/>
            <person name="Johnson S.L."/>
            <person name="Koroleva G.I."/>
            <person name="Ladner J.T."/>
            <person name="Lo C.-C."/>
            <person name="Minogue T.D."/>
            <person name="Munk C."/>
            <person name="Palacios G.F."/>
            <person name="Redden C.L."/>
            <person name="Rosenzweig C.N."/>
            <person name="Scholz M.B."/>
            <person name="Teshima H."/>
            <person name="Xu Y."/>
        </authorList>
    </citation>
    <scope>NUCLEOTIDE SEQUENCE [LARGE SCALE GENOMIC DNA]</scope>
    <source>
        <strain evidence="9 11">8244</strain>
    </source>
</reference>
<dbReference type="EC" id="4.1.2.43" evidence="4"/>
<comment type="pathway">
    <text evidence="2">One-carbon metabolism; formaldehyde assimilation via RuMP pathway; D-fructose 6-phosphate from D-ribulose 5-phosphate and formaldehyde: step 1/2.</text>
</comment>
<evidence type="ECO:0000313" key="12">
    <source>
        <dbReference type="Proteomes" id="UP000442469"/>
    </source>
</evidence>
<name>A0A090ZN81_PAEMA</name>
<evidence type="ECO:0000256" key="4">
    <source>
        <dbReference type="ARBA" id="ARBA00012890"/>
    </source>
</evidence>
<dbReference type="GO" id="GO:0033982">
    <property type="term" value="F:3-dehydro-L-gulonate-6-phosphate decarboxylase activity"/>
    <property type="evidence" value="ECO:0007669"/>
    <property type="project" value="TreeGrafter"/>
</dbReference>
<comment type="similarity">
    <text evidence="3">Belongs to the HPS/KGPDC family. HPS subfamily.</text>
</comment>
<comment type="caution">
    <text evidence="9">The sequence shown here is derived from an EMBL/GenBank/DDBJ whole genome shotgun (WGS) entry which is preliminary data.</text>
</comment>
<reference evidence="10 12" key="2">
    <citation type="submission" date="2019-11" db="EMBL/GenBank/DDBJ databases">
        <title>Draft genome sequences of five Paenibacillus species of dairy origin.</title>
        <authorList>
            <person name="Olajide A.M."/>
            <person name="Chen S."/>
            <person name="Lapointe G."/>
        </authorList>
    </citation>
    <scope>NUCLEOTIDE SEQUENCE [LARGE SCALE GENOMIC DNA]</scope>
    <source>
        <strain evidence="10 12">3CT49</strain>
    </source>
</reference>
<keyword evidence="7" id="KW-0119">Carbohydrate metabolism</keyword>
<protein>
    <recommendedName>
        <fullName evidence="4">3-hexulose-6-phosphate synthase</fullName>
        <ecNumber evidence="4">4.1.2.43</ecNumber>
    </recommendedName>
</protein>
<evidence type="ECO:0000256" key="1">
    <source>
        <dbReference type="ARBA" id="ARBA00000718"/>
    </source>
</evidence>
<keyword evidence="5" id="KW-0554">One-carbon metabolism</keyword>
<dbReference type="Gene3D" id="3.20.20.70">
    <property type="entry name" value="Aldolase class I"/>
    <property type="match status" value="1"/>
</dbReference>
<dbReference type="GO" id="GO:0019854">
    <property type="term" value="P:L-ascorbic acid catabolic process"/>
    <property type="evidence" value="ECO:0007669"/>
    <property type="project" value="TreeGrafter"/>
</dbReference>
<dbReference type="EMBL" id="WNZZ01000007">
    <property type="protein sequence ID" value="MUG23085.1"/>
    <property type="molecule type" value="Genomic_DNA"/>
</dbReference>
<evidence type="ECO:0000313" key="10">
    <source>
        <dbReference type="EMBL" id="MUG23085.1"/>
    </source>
</evidence>
<evidence type="ECO:0000256" key="2">
    <source>
        <dbReference type="ARBA" id="ARBA00005014"/>
    </source>
</evidence>
<evidence type="ECO:0000256" key="3">
    <source>
        <dbReference type="ARBA" id="ARBA00006350"/>
    </source>
</evidence>
<dbReference type="GeneID" id="77009126"/>
<dbReference type="SMART" id="SM00934">
    <property type="entry name" value="OMPdecase"/>
    <property type="match status" value="1"/>
</dbReference>
<dbReference type="CDD" id="cd04726">
    <property type="entry name" value="KGPDC_HPS"/>
    <property type="match status" value="1"/>
</dbReference>
<dbReference type="InterPro" id="IPR017553">
    <property type="entry name" value="3-hexulose-6-phosphate_synth"/>
</dbReference>
<keyword evidence="6 9" id="KW-0456">Lyase</keyword>
<comment type="catalytic activity">
    <reaction evidence="1">
        <text>D-ribulose 5-phosphate + formaldehyde = D-arabino-hex-3-ulose 6-phosphate</text>
        <dbReference type="Rhea" id="RHEA:25201"/>
        <dbReference type="ChEBI" id="CHEBI:16842"/>
        <dbReference type="ChEBI" id="CHEBI:58121"/>
        <dbReference type="ChEBI" id="CHEBI:58542"/>
        <dbReference type="EC" id="4.1.2.43"/>
    </reaction>
</comment>
<evidence type="ECO:0000256" key="6">
    <source>
        <dbReference type="ARBA" id="ARBA00023239"/>
    </source>
</evidence>
<dbReference type="InterPro" id="IPR013785">
    <property type="entry name" value="Aldolase_TIM"/>
</dbReference>
<dbReference type="InterPro" id="IPR041710">
    <property type="entry name" value="HPS/KGPDC"/>
</dbReference>
<evidence type="ECO:0000313" key="11">
    <source>
        <dbReference type="Proteomes" id="UP000029278"/>
    </source>
</evidence>
<dbReference type="Proteomes" id="UP000029278">
    <property type="component" value="Unassembled WGS sequence"/>
</dbReference>
<sequence length="211" mass="22921">MKLQLALDELKLEEALEFAERVKDYVDIIEIGTPFVIAEGMNAVRTFKERFPDKEILSDEKIMDGGFFESKLAFDAGAEYVTALGVTDALTIQACLRAADEFGKQLVVDMICVDNLPDKINELEGLGVHVLAVHTGADQQAAGRRPIDDLKVMKAHAKSAKIAVAGGINSSTIDKYVALEPDIIIVGTGITHAADPVKEARLIKEAMARRV</sequence>
<dbReference type="HOGENOM" id="CLU_081825_1_0_9"/>
<dbReference type="GO" id="GO:0043801">
    <property type="term" value="F:hexulose-6-phosphate synthase activity"/>
    <property type="evidence" value="ECO:0007669"/>
    <property type="project" value="UniProtKB-EC"/>
</dbReference>
<dbReference type="GO" id="GO:0004590">
    <property type="term" value="F:orotidine-5'-phosphate decarboxylase activity"/>
    <property type="evidence" value="ECO:0007669"/>
    <property type="project" value="InterPro"/>
</dbReference>
<dbReference type="STRING" id="44252.DJ90_70"/>
<dbReference type="Pfam" id="PF00215">
    <property type="entry name" value="OMPdecase"/>
    <property type="match status" value="1"/>
</dbReference>
<evidence type="ECO:0000256" key="5">
    <source>
        <dbReference type="ARBA" id="ARBA00022563"/>
    </source>
</evidence>
<dbReference type="GO" id="GO:0019647">
    <property type="term" value="P:formaldehyde assimilation via ribulose monophosphate cycle"/>
    <property type="evidence" value="ECO:0007669"/>
    <property type="project" value="UniProtKB-UniPathway"/>
</dbReference>
<dbReference type="PANTHER" id="PTHR35039:SF3">
    <property type="entry name" value="3-KETO-L-GULONATE-6-PHOSPHATE DECARBOXYLASE SGBH-RELATED"/>
    <property type="match status" value="1"/>
</dbReference>